<feature type="domain" description="N-acetyltransferase" evidence="3">
    <location>
        <begin position="8"/>
        <end position="180"/>
    </location>
</feature>
<dbReference type="PROSITE" id="PS51186">
    <property type="entry name" value="GNAT"/>
    <property type="match status" value="1"/>
</dbReference>
<dbReference type="Pfam" id="PF00583">
    <property type="entry name" value="Acetyltransf_1"/>
    <property type="match status" value="1"/>
</dbReference>
<dbReference type="InterPro" id="IPR016181">
    <property type="entry name" value="Acyl_CoA_acyltransferase"/>
</dbReference>
<dbReference type="RefSeq" id="WP_395439321.1">
    <property type="nucleotide sequence ID" value="NZ_JBAWKC010000006.1"/>
</dbReference>
<gene>
    <name evidence="4" type="ORF">V8G56_15215</name>
</gene>
<keyword evidence="2" id="KW-0012">Acyltransferase</keyword>
<name>A0ABW7MTV6_9FLAO</name>
<keyword evidence="1" id="KW-0808">Transferase</keyword>
<dbReference type="InterPro" id="IPR051556">
    <property type="entry name" value="N-term/lysine_N-AcTrnsfr"/>
</dbReference>
<keyword evidence="5" id="KW-1185">Reference proteome</keyword>
<evidence type="ECO:0000313" key="5">
    <source>
        <dbReference type="Proteomes" id="UP001610104"/>
    </source>
</evidence>
<proteinExistence type="predicted"/>
<evidence type="ECO:0000256" key="2">
    <source>
        <dbReference type="ARBA" id="ARBA00023315"/>
    </source>
</evidence>
<dbReference type="Proteomes" id="UP001610104">
    <property type="component" value="Unassembled WGS sequence"/>
</dbReference>
<dbReference type="SUPFAM" id="SSF55729">
    <property type="entry name" value="Acyl-CoA N-acyltransferases (Nat)"/>
    <property type="match status" value="1"/>
</dbReference>
<evidence type="ECO:0000259" key="3">
    <source>
        <dbReference type="PROSITE" id="PS51186"/>
    </source>
</evidence>
<dbReference type="PANTHER" id="PTHR42919">
    <property type="entry name" value="N-ALPHA-ACETYLTRANSFERASE"/>
    <property type="match status" value="1"/>
</dbReference>
<comment type="caution">
    <text evidence="4">The sequence shown here is derived from an EMBL/GenBank/DDBJ whole genome shotgun (WGS) entry which is preliminary data.</text>
</comment>
<dbReference type="Gene3D" id="3.40.630.30">
    <property type="match status" value="1"/>
</dbReference>
<organism evidence="4 5">
    <name type="scientific">Gaetbulibacter aquiaggeris</name>
    <dbReference type="NCBI Taxonomy" id="1735373"/>
    <lineage>
        <taxon>Bacteria</taxon>
        <taxon>Pseudomonadati</taxon>
        <taxon>Bacteroidota</taxon>
        <taxon>Flavobacteriia</taxon>
        <taxon>Flavobacteriales</taxon>
        <taxon>Flavobacteriaceae</taxon>
        <taxon>Gaetbulibacter</taxon>
    </lineage>
</organism>
<reference evidence="4 5" key="1">
    <citation type="submission" date="2024-02" db="EMBL/GenBank/DDBJ databases">
        <title>A Gaetbulibacter species isolated from tidal flats and genomic insights of their niches.</title>
        <authorList>
            <person name="Ye Y."/>
        </authorList>
    </citation>
    <scope>NUCLEOTIDE SEQUENCE [LARGE SCALE GENOMIC DNA]</scope>
    <source>
        <strain evidence="4 5">KEM-8</strain>
    </source>
</reference>
<evidence type="ECO:0000313" key="4">
    <source>
        <dbReference type="EMBL" id="MFH6770099.1"/>
    </source>
</evidence>
<accession>A0ABW7MTV6</accession>
<dbReference type="PANTHER" id="PTHR42919:SF8">
    <property type="entry name" value="N-ALPHA-ACETYLTRANSFERASE 50"/>
    <property type="match status" value="1"/>
</dbReference>
<dbReference type="CDD" id="cd04301">
    <property type="entry name" value="NAT_SF"/>
    <property type="match status" value="1"/>
</dbReference>
<protein>
    <submittedName>
        <fullName evidence="4">GNAT family N-acetyltransferase</fullName>
    </submittedName>
</protein>
<evidence type="ECO:0000256" key="1">
    <source>
        <dbReference type="ARBA" id="ARBA00022679"/>
    </source>
</evidence>
<dbReference type="EMBL" id="JBAWKC010000006">
    <property type="protein sequence ID" value="MFH6770099.1"/>
    <property type="molecule type" value="Genomic_DNA"/>
</dbReference>
<sequence>MIAISENIQLVEITINDHKKLMALACKIYPPEYLHLWDNNDCNWYLNRSYGLENFKEELSEVHSNYYFVLYNLKTEGLIRFVYNKPLNQFSDTSGTYLHRLYLNQESQGKGIAQQLLRWIEQKSKENGMGYIWLEAMDTKEKAIQFYKKTGFKTLSTRRLNFELMLHQYRGMYIMHKNIS</sequence>
<dbReference type="InterPro" id="IPR000182">
    <property type="entry name" value="GNAT_dom"/>
</dbReference>